<keyword evidence="1" id="KW-0812">Transmembrane</keyword>
<feature type="transmembrane region" description="Helical" evidence="1">
    <location>
        <begin position="104"/>
        <end position="124"/>
    </location>
</feature>
<name>A0A0T6LLX4_WENVI</name>
<accession>A0A0T6LLX4</accession>
<dbReference type="Pfam" id="PF19608">
    <property type="entry name" value="DUF6113"/>
    <property type="match status" value="1"/>
</dbReference>
<keyword evidence="3" id="KW-1185">Reference proteome</keyword>
<evidence type="ECO:0000256" key="1">
    <source>
        <dbReference type="SAM" id="Phobius"/>
    </source>
</evidence>
<organism evidence="2 3">
    <name type="scientific">Wenjunlia vitaminophila</name>
    <name type="common">Streptomyces vitaminophilus</name>
    <dbReference type="NCBI Taxonomy" id="76728"/>
    <lineage>
        <taxon>Bacteria</taxon>
        <taxon>Bacillati</taxon>
        <taxon>Actinomycetota</taxon>
        <taxon>Actinomycetes</taxon>
        <taxon>Kitasatosporales</taxon>
        <taxon>Streptomycetaceae</taxon>
        <taxon>Wenjunlia</taxon>
    </lineage>
</organism>
<dbReference type="Proteomes" id="UP000050867">
    <property type="component" value="Unassembled WGS sequence"/>
</dbReference>
<sequence>MSAVRSTPPAPGAAPTSTPVRAVSYAVLALLGIAVAAAGSLVQDGWFPFGLLLALAGCVGLFYGGTVLTGTRAGAWVPSGAWLFTVLALTMSRPEGDAVFPATIGFYLFLLLGAMSGVMCATLPRLPGDGGTPGRLGG</sequence>
<keyword evidence="1" id="KW-0472">Membrane</keyword>
<evidence type="ECO:0008006" key="4">
    <source>
        <dbReference type="Google" id="ProtNLM"/>
    </source>
</evidence>
<feature type="transmembrane region" description="Helical" evidence="1">
    <location>
        <begin position="22"/>
        <end position="42"/>
    </location>
</feature>
<protein>
    <recommendedName>
        <fullName evidence="4">Integral membrane protein</fullName>
    </recommendedName>
</protein>
<proteinExistence type="predicted"/>
<gene>
    <name evidence="2" type="ORF">AQ490_09920</name>
</gene>
<reference evidence="2 3" key="1">
    <citation type="submission" date="2015-10" db="EMBL/GenBank/DDBJ databases">
        <title>Draft genome sequence of pyrrolomycin-producing Streptomyces vitaminophilus.</title>
        <authorList>
            <person name="Graham D.E."/>
            <person name="Mahan K.M."/>
            <person name="Klingeman D.M."/>
            <person name="Hettich R.L."/>
            <person name="Parry R.J."/>
        </authorList>
    </citation>
    <scope>NUCLEOTIDE SEQUENCE [LARGE SCALE GENOMIC DNA]</scope>
    <source>
        <strain evidence="2 3">ATCC 31673</strain>
    </source>
</reference>
<dbReference type="InterPro" id="IPR046095">
    <property type="entry name" value="DUF6113"/>
</dbReference>
<dbReference type="EMBL" id="LLZU01000038">
    <property type="protein sequence ID" value="KRV47062.1"/>
    <property type="molecule type" value="Genomic_DNA"/>
</dbReference>
<evidence type="ECO:0000313" key="2">
    <source>
        <dbReference type="EMBL" id="KRV47062.1"/>
    </source>
</evidence>
<evidence type="ECO:0000313" key="3">
    <source>
        <dbReference type="Proteomes" id="UP000050867"/>
    </source>
</evidence>
<dbReference type="eggNOG" id="ENOG50333MW">
    <property type="taxonomic scope" value="Bacteria"/>
</dbReference>
<dbReference type="STRING" id="76728.AQ490_09920"/>
<feature type="transmembrane region" description="Helical" evidence="1">
    <location>
        <begin position="49"/>
        <end position="69"/>
    </location>
</feature>
<comment type="caution">
    <text evidence="2">The sequence shown here is derived from an EMBL/GenBank/DDBJ whole genome shotgun (WGS) entry which is preliminary data.</text>
</comment>
<keyword evidence="1" id="KW-1133">Transmembrane helix</keyword>
<dbReference type="AlphaFoldDB" id="A0A0T6LLX4"/>